<dbReference type="Gene3D" id="1.20.58.2220">
    <property type="entry name" value="Formin, FH2 domain"/>
    <property type="match status" value="1"/>
</dbReference>
<evidence type="ECO:0000256" key="1">
    <source>
        <dbReference type="SAM" id="MobiDB-lite"/>
    </source>
</evidence>
<keyword evidence="4" id="KW-1185">Reference proteome</keyword>
<feature type="region of interest" description="Disordered" evidence="1">
    <location>
        <begin position="1059"/>
        <end position="1086"/>
    </location>
</feature>
<feature type="compositionally biased region" description="Basic and acidic residues" evidence="1">
    <location>
        <begin position="742"/>
        <end position="751"/>
    </location>
</feature>
<dbReference type="Gene3D" id="1.25.40.10">
    <property type="entry name" value="Tetratricopeptide repeat domain"/>
    <property type="match status" value="1"/>
</dbReference>
<evidence type="ECO:0000259" key="2">
    <source>
        <dbReference type="PROSITE" id="PS51444"/>
    </source>
</evidence>
<gene>
    <name evidence="3" type="ORF">BgAZ_303660</name>
</gene>
<dbReference type="EMBL" id="JAVEPI010000003">
    <property type="protein sequence ID" value="KAK1442848.1"/>
    <property type="molecule type" value="Genomic_DNA"/>
</dbReference>
<dbReference type="PROSITE" id="PS51444">
    <property type="entry name" value="FH2"/>
    <property type="match status" value="1"/>
</dbReference>
<name>A0AAD8PD29_BABGI</name>
<feature type="compositionally biased region" description="Polar residues" evidence="1">
    <location>
        <begin position="706"/>
        <end position="724"/>
    </location>
</feature>
<dbReference type="InterPro" id="IPR011990">
    <property type="entry name" value="TPR-like_helical_dom_sf"/>
</dbReference>
<dbReference type="SUPFAM" id="SSF101447">
    <property type="entry name" value="Formin homology 2 domain (FH2 domain)"/>
    <property type="match status" value="1"/>
</dbReference>
<sequence>MEYVDYENLTEGEVAGMEEVTVLSKVSELPMSGNKNISPYALGMSVRIDLEKRRRSTQTEEEKNMMLGNTSVEVRGKLSGGDKVVEAANILRKLDSNCGSVVYREALATRMQLRKLALKNFSAQSYSDALMQAHYSLLLAKKFHMEVSKTPLSGEMAMELLILSKCYAQVGRHDVGRTHLMELKFLVEQTLIHLSNSKEGNNEDKALSTAPHAIINCDAKVFPSIVYTLGEIMTMYDMIAEAELFFSKYLVLFEREFGEDSVQLSDAINSVCIYLLRSGQYMKALPLSVKALNIQKKHFGDYTSETPDNRVAEGYCNVGIIYRMAGNPIDALHNFLIAIDMKMRILQDRSHPQVQDILLSIGCCQHMLKNFHAAASIYREVYITRCETLGTTHPITIAVKQLLEDLDNDIQIEPKEGDTKDEQKEDGTALCGAPDAVKALAEEMGHDKKGNNKGTPGIEMSRIQALYTNKTKHFIMQDACIMRTQECLLPHKQVLEISKQITIQYNCKRLPIINVPRMARGRLYIKEGQPVMECNQDAADLLLEWDLRPPEVTFDGDVVGSDPKLPLEVQLFIPIMEGKDPVKGFYDKPLFVPNPGIFHAFKRFKAACDFNVVQPTRALDRAASVRRLASTRGNQLTPREIRTPSTDNALAAKVAPVTTKPKLPVKVPGGKAPMGIMVKEAPATNTPAVLPDTSNMAGENAKINVGGSTESTTGGNIPTQSKIQGTEAPDHYSGGAAPKIDAASKDANEPKQEVVKEVETPPKAPEPKGVPLVELLMKKSNSGANARNAKFLAKIGNLAKIVVKPQFAPGLGGTNMLPKVKVAVPVAKASPPSSEAESMVGTDVSDIEDEQVVLPQFEVFHAPKAFATMVDAPPKDALPLDLRSITDPMPMDMLSMVRGIRSHKEDGKPTRCMLLDEKGDPIAVVPWQIDMMSLTLAKSCLSLDLIGQLCSAEDVKDGASEKSKAEHLEEYRKLLAGEGLHNLGFASLISGMASQALSAGGGSLGSGLGMDIPPSVLANLKKQAEELEKKGKEEDKVEAKSKAEAPPAVKVVPIMKKGAPAAKKGAPKGLAPPPMKKGALPTKNKTKGTGLVIDNAKVRRFFWDPIFGEDAKGTLFSCPKGMATLEKPEIEETFAKAAPKAKVAVATKPKAVNLLPDAKRAYNMNISLSKFAKYTFKELKDAVMGLDPTILNVEATESLMMLAPTVEEANIVNEYIKSGGDIHLADRPEQFVAVISGIPMLKQRLESHHVALTFKEHFQEIIEPLEKIMDSCESVMSSVKLNILSNIILKIGNTLNEGDPKKGNAEGFKPTTFAKLNEFRTTTKPTKTLMQYICDIAAKDDETVLEIYNELRVCEDCSKIDITVLDGNIAKFKNDIQKVKNVIAGAEKLNDPLDEFVPIMKDFLKDAEPKVMFVQEQHKEAMMLFRETVKYMGYPDKDVDKVKVDELFRHIWGFAKSVEMARKVRIEAFEKEQRRILAENRKIQQTNARKAKMRTSLISSNITATPKMVDDLQNTIKMY</sequence>
<dbReference type="SMART" id="SM00498">
    <property type="entry name" value="FH2"/>
    <property type="match status" value="1"/>
</dbReference>
<reference evidence="3" key="1">
    <citation type="submission" date="2023-08" db="EMBL/GenBank/DDBJ databases">
        <title>Draft sequence of the Babesia gibsoni genome.</title>
        <authorList>
            <person name="Yamagishi J.Y."/>
            <person name="Xuan X.X."/>
        </authorList>
    </citation>
    <scope>NUCLEOTIDE SEQUENCE</scope>
    <source>
        <strain evidence="3">Azabu</strain>
    </source>
</reference>
<dbReference type="PANTHER" id="PTHR45725:SF1">
    <property type="entry name" value="DISHEVELLED ASSOCIATED ACTIVATOR OF MORPHOGENESIS, ISOFORM D"/>
    <property type="match status" value="1"/>
</dbReference>
<feature type="domain" description="FH2" evidence="2">
    <location>
        <begin position="1088"/>
        <end position="1484"/>
    </location>
</feature>
<feature type="compositionally biased region" description="Low complexity" evidence="1">
    <location>
        <begin position="1059"/>
        <end position="1069"/>
    </location>
</feature>
<dbReference type="InterPro" id="IPR042201">
    <property type="entry name" value="FH2_Formin_sf"/>
</dbReference>
<dbReference type="InterPro" id="IPR015425">
    <property type="entry name" value="FH2_Formin"/>
</dbReference>
<protein>
    <submittedName>
        <fullName evidence="3">Formin homology 2 family like protein</fullName>
    </submittedName>
</protein>
<evidence type="ECO:0000313" key="3">
    <source>
        <dbReference type="EMBL" id="KAK1442848.1"/>
    </source>
</evidence>
<proteinExistence type="predicted"/>
<evidence type="ECO:0000313" key="4">
    <source>
        <dbReference type="Proteomes" id="UP001230268"/>
    </source>
</evidence>
<dbReference type="Proteomes" id="UP001230268">
    <property type="component" value="Unassembled WGS sequence"/>
</dbReference>
<dbReference type="PANTHER" id="PTHR45725">
    <property type="entry name" value="FORMIN HOMOLOGY 2 FAMILY MEMBER"/>
    <property type="match status" value="1"/>
</dbReference>
<feature type="region of interest" description="Disordered" evidence="1">
    <location>
        <begin position="705"/>
        <end position="751"/>
    </location>
</feature>
<accession>A0AAD8PD29</accession>
<dbReference type="Pfam" id="PF02181">
    <property type="entry name" value="FH2"/>
    <property type="match status" value="1"/>
</dbReference>
<dbReference type="SUPFAM" id="SSF48452">
    <property type="entry name" value="TPR-like"/>
    <property type="match status" value="1"/>
</dbReference>
<dbReference type="InterPro" id="IPR051425">
    <property type="entry name" value="Formin_Homology"/>
</dbReference>
<organism evidence="3 4">
    <name type="scientific">Babesia gibsoni</name>
    <dbReference type="NCBI Taxonomy" id="33632"/>
    <lineage>
        <taxon>Eukaryota</taxon>
        <taxon>Sar</taxon>
        <taxon>Alveolata</taxon>
        <taxon>Apicomplexa</taxon>
        <taxon>Aconoidasida</taxon>
        <taxon>Piroplasmida</taxon>
        <taxon>Babesiidae</taxon>
        <taxon>Babesia</taxon>
    </lineage>
</organism>
<comment type="caution">
    <text evidence="3">The sequence shown here is derived from an EMBL/GenBank/DDBJ whole genome shotgun (WGS) entry which is preliminary data.</text>
</comment>